<evidence type="ECO:0000256" key="2">
    <source>
        <dbReference type="ARBA" id="ARBA00023125"/>
    </source>
</evidence>
<dbReference type="GO" id="GO:0006310">
    <property type="term" value="P:DNA recombination"/>
    <property type="evidence" value="ECO:0007669"/>
    <property type="project" value="UniProtKB-KW"/>
</dbReference>
<dbReference type="EMBL" id="DXBJ01000068">
    <property type="protein sequence ID" value="HIZ58709.1"/>
    <property type="molecule type" value="Genomic_DNA"/>
</dbReference>
<dbReference type="PANTHER" id="PTHR30349:SF41">
    <property type="entry name" value="INTEGRASE_RECOMBINASE PROTEIN MJ0367-RELATED"/>
    <property type="match status" value="1"/>
</dbReference>
<reference evidence="5" key="1">
    <citation type="journal article" date="2021" name="PeerJ">
        <title>Extensive microbial diversity within the chicken gut microbiome revealed by metagenomics and culture.</title>
        <authorList>
            <person name="Gilroy R."/>
            <person name="Ravi A."/>
            <person name="Getino M."/>
            <person name="Pursley I."/>
            <person name="Horton D.L."/>
            <person name="Alikhan N.F."/>
            <person name="Baker D."/>
            <person name="Gharbi K."/>
            <person name="Hall N."/>
            <person name="Watson M."/>
            <person name="Adriaenssens E.M."/>
            <person name="Foster-Nyarko E."/>
            <person name="Jarju S."/>
            <person name="Secka A."/>
            <person name="Antonio M."/>
            <person name="Oren A."/>
            <person name="Chaudhuri R.R."/>
            <person name="La Ragione R."/>
            <person name="Hildebrand F."/>
            <person name="Pallen M.J."/>
        </authorList>
    </citation>
    <scope>NUCLEOTIDE SEQUENCE</scope>
    <source>
        <strain evidence="5">ChiBcec16-3735</strain>
    </source>
</reference>
<dbReference type="GO" id="GO:0015074">
    <property type="term" value="P:DNA integration"/>
    <property type="evidence" value="ECO:0007669"/>
    <property type="project" value="InterPro"/>
</dbReference>
<protein>
    <submittedName>
        <fullName evidence="5">Site-specific integrase</fullName>
    </submittedName>
</protein>
<dbReference type="InterPro" id="IPR010998">
    <property type="entry name" value="Integrase_recombinase_N"/>
</dbReference>
<comment type="caution">
    <text evidence="5">The sequence shown here is derived from an EMBL/GenBank/DDBJ whole genome shotgun (WGS) entry which is preliminary data.</text>
</comment>
<evidence type="ECO:0000313" key="5">
    <source>
        <dbReference type="EMBL" id="HIZ58709.1"/>
    </source>
</evidence>
<sequence>MGARVNTAIWMESSQRWRIDVQKDGVRRSFYSSKPGRNGQREANRKADAWLDDGIEDQRMKVGTAYLKFLEGKRQTTSRSNWAPMMSRWNNHISSVIARKQVSALTEQDLQDVLDRAYARSKLSRKTLICLRADLCSFLKYCRKAKLTTMFPENLTIPTAAARGERTVLQPQDFVVLFNSDRTMYYGKVVQDDMIHAYRLAVLTGLRPGELRGLRWKDVKKDRLELHRSTNCYNESTDGKNQNARRCVELSDLARMELEAQRRESGKVTGDTLVFDIPTAKRFELHLARYCKYNNIPVCTPYELRHTFVSIAKVLPAGLVKSLVGHSQDMDTFGVYSHELDGDAQQQANALNSIFSRLLAHG</sequence>
<dbReference type="PROSITE" id="PS51898">
    <property type="entry name" value="TYR_RECOMBINASE"/>
    <property type="match status" value="1"/>
</dbReference>
<name>A0A9D2JNA3_9FIRM</name>
<dbReference type="Gene3D" id="1.10.150.130">
    <property type="match status" value="1"/>
</dbReference>
<dbReference type="Proteomes" id="UP000824065">
    <property type="component" value="Unassembled WGS sequence"/>
</dbReference>
<accession>A0A9D2JNA3</accession>
<dbReference type="PANTHER" id="PTHR30349">
    <property type="entry name" value="PHAGE INTEGRASE-RELATED"/>
    <property type="match status" value="1"/>
</dbReference>
<dbReference type="AlphaFoldDB" id="A0A9D2JNA3"/>
<dbReference type="InterPro" id="IPR050090">
    <property type="entry name" value="Tyrosine_recombinase_XerCD"/>
</dbReference>
<evidence type="ECO:0000256" key="1">
    <source>
        <dbReference type="ARBA" id="ARBA00008857"/>
    </source>
</evidence>
<organism evidence="5 6">
    <name type="scientific">Candidatus Faecalibacterium gallistercoris</name>
    <dbReference type="NCBI Taxonomy" id="2838579"/>
    <lineage>
        <taxon>Bacteria</taxon>
        <taxon>Bacillati</taxon>
        <taxon>Bacillota</taxon>
        <taxon>Clostridia</taxon>
        <taxon>Eubacteriales</taxon>
        <taxon>Oscillospiraceae</taxon>
        <taxon>Faecalibacterium</taxon>
    </lineage>
</organism>
<dbReference type="CDD" id="cd01189">
    <property type="entry name" value="INT_ICEBs1_C_like"/>
    <property type="match status" value="1"/>
</dbReference>
<evidence type="ECO:0000259" key="4">
    <source>
        <dbReference type="PROSITE" id="PS51898"/>
    </source>
</evidence>
<gene>
    <name evidence="5" type="ORF">H9725_09090</name>
</gene>
<feature type="domain" description="Tyr recombinase" evidence="4">
    <location>
        <begin position="164"/>
        <end position="352"/>
    </location>
</feature>
<keyword evidence="3" id="KW-0233">DNA recombination</keyword>
<dbReference type="InterPro" id="IPR013762">
    <property type="entry name" value="Integrase-like_cat_sf"/>
</dbReference>
<comment type="similarity">
    <text evidence="1">Belongs to the 'phage' integrase family.</text>
</comment>
<proteinExistence type="inferred from homology"/>
<dbReference type="Pfam" id="PF00589">
    <property type="entry name" value="Phage_integrase"/>
    <property type="match status" value="1"/>
</dbReference>
<reference evidence="5" key="2">
    <citation type="submission" date="2021-04" db="EMBL/GenBank/DDBJ databases">
        <authorList>
            <person name="Gilroy R."/>
        </authorList>
    </citation>
    <scope>NUCLEOTIDE SEQUENCE</scope>
    <source>
        <strain evidence="5">ChiBcec16-3735</strain>
    </source>
</reference>
<dbReference type="InterPro" id="IPR011010">
    <property type="entry name" value="DNA_brk_join_enz"/>
</dbReference>
<dbReference type="GO" id="GO:0003677">
    <property type="term" value="F:DNA binding"/>
    <property type="evidence" value="ECO:0007669"/>
    <property type="project" value="UniProtKB-KW"/>
</dbReference>
<dbReference type="InterPro" id="IPR002104">
    <property type="entry name" value="Integrase_catalytic"/>
</dbReference>
<evidence type="ECO:0000256" key="3">
    <source>
        <dbReference type="ARBA" id="ARBA00023172"/>
    </source>
</evidence>
<keyword evidence="2" id="KW-0238">DNA-binding</keyword>
<evidence type="ECO:0000313" key="6">
    <source>
        <dbReference type="Proteomes" id="UP000824065"/>
    </source>
</evidence>
<dbReference type="Gene3D" id="1.10.443.10">
    <property type="entry name" value="Intergrase catalytic core"/>
    <property type="match status" value="1"/>
</dbReference>
<dbReference type="SUPFAM" id="SSF56349">
    <property type="entry name" value="DNA breaking-rejoining enzymes"/>
    <property type="match status" value="1"/>
</dbReference>